<evidence type="ECO:0000313" key="2">
    <source>
        <dbReference type="EMBL" id="TLS53760.1"/>
    </source>
</evidence>
<reference evidence="2 3" key="1">
    <citation type="submission" date="2019-05" db="EMBL/GenBank/DDBJ databases">
        <authorList>
            <person name="Narsing Rao M.P."/>
            <person name="Li W.J."/>
        </authorList>
    </citation>
    <scope>NUCLEOTIDE SEQUENCE [LARGE SCALE GENOMIC DNA]</scope>
    <source>
        <strain evidence="2 3">SYSU_K30003</strain>
    </source>
</reference>
<proteinExistence type="predicted"/>
<dbReference type="InterPro" id="IPR036249">
    <property type="entry name" value="Thioredoxin-like_sf"/>
</dbReference>
<dbReference type="Proteomes" id="UP000309676">
    <property type="component" value="Unassembled WGS sequence"/>
</dbReference>
<dbReference type="InterPro" id="IPR013766">
    <property type="entry name" value="Thioredoxin_domain"/>
</dbReference>
<protein>
    <submittedName>
        <fullName evidence="2">Thioredoxin family protein</fullName>
    </submittedName>
</protein>
<gene>
    <name evidence="2" type="ORF">FE782_03590</name>
</gene>
<dbReference type="Gene3D" id="3.40.30.10">
    <property type="entry name" value="Glutaredoxin"/>
    <property type="match status" value="1"/>
</dbReference>
<accession>A0A5R9GHQ5</accession>
<dbReference type="SUPFAM" id="SSF52833">
    <property type="entry name" value="Thioredoxin-like"/>
    <property type="match status" value="1"/>
</dbReference>
<dbReference type="AlphaFoldDB" id="A0A5R9GHQ5"/>
<dbReference type="GO" id="GO:0015035">
    <property type="term" value="F:protein-disulfide reductase activity"/>
    <property type="evidence" value="ECO:0007669"/>
    <property type="project" value="TreeGrafter"/>
</dbReference>
<dbReference type="GO" id="GO:0005829">
    <property type="term" value="C:cytosol"/>
    <property type="evidence" value="ECO:0007669"/>
    <property type="project" value="TreeGrafter"/>
</dbReference>
<organism evidence="2 3">
    <name type="scientific">Paenibacillus antri</name>
    <dbReference type="NCBI Taxonomy" id="2582848"/>
    <lineage>
        <taxon>Bacteria</taxon>
        <taxon>Bacillati</taxon>
        <taxon>Bacillota</taxon>
        <taxon>Bacilli</taxon>
        <taxon>Bacillales</taxon>
        <taxon>Paenibacillaceae</taxon>
        <taxon>Paenibacillus</taxon>
    </lineage>
</organism>
<dbReference type="EMBL" id="VCIW01000002">
    <property type="protein sequence ID" value="TLS53760.1"/>
    <property type="molecule type" value="Genomic_DNA"/>
</dbReference>
<feature type="domain" description="Thioredoxin" evidence="1">
    <location>
        <begin position="1"/>
        <end position="107"/>
    </location>
</feature>
<dbReference type="PROSITE" id="PS51352">
    <property type="entry name" value="THIOREDOXIN_2"/>
    <property type="match status" value="1"/>
</dbReference>
<comment type="caution">
    <text evidence="2">The sequence shown here is derived from an EMBL/GenBank/DDBJ whole genome shotgun (WGS) entry which is preliminary data.</text>
</comment>
<dbReference type="PANTHER" id="PTHR45663:SF6">
    <property type="entry name" value="THIOREDOXIN-LIKE PROTEIN YDBP"/>
    <property type="match status" value="1"/>
</dbReference>
<evidence type="ECO:0000313" key="3">
    <source>
        <dbReference type="Proteomes" id="UP000309676"/>
    </source>
</evidence>
<dbReference type="GO" id="GO:0045454">
    <property type="term" value="P:cell redox homeostasis"/>
    <property type="evidence" value="ECO:0007669"/>
    <property type="project" value="TreeGrafter"/>
</dbReference>
<dbReference type="CDD" id="cd02947">
    <property type="entry name" value="TRX_family"/>
    <property type="match status" value="1"/>
</dbReference>
<dbReference type="OrthoDB" id="7629852at2"/>
<sequence length="117" mass="13290">MKKLESVAAFDETIASSKPTVALFKADWCKDCVYIDPFMPDVAEKYADKITFLVVDRDAFPELGERYNILGIPSFVAFREGRETITFISKLRKTREEIEGFLDRVVQVSDELASSGR</sequence>
<dbReference type="Pfam" id="PF00085">
    <property type="entry name" value="Thioredoxin"/>
    <property type="match status" value="1"/>
</dbReference>
<evidence type="ECO:0000259" key="1">
    <source>
        <dbReference type="PROSITE" id="PS51352"/>
    </source>
</evidence>
<dbReference type="RefSeq" id="WP_138193077.1">
    <property type="nucleotide sequence ID" value="NZ_VCIW01000002.1"/>
</dbReference>
<dbReference type="PANTHER" id="PTHR45663">
    <property type="entry name" value="GEO12009P1"/>
    <property type="match status" value="1"/>
</dbReference>
<keyword evidence="3" id="KW-1185">Reference proteome</keyword>
<name>A0A5R9GHQ5_9BACL</name>